<dbReference type="Pfam" id="PF18639">
    <property type="entry name" value="Longin_2"/>
    <property type="match status" value="1"/>
</dbReference>
<evidence type="ECO:0000256" key="3">
    <source>
        <dbReference type="ARBA" id="ARBA00022448"/>
    </source>
</evidence>
<protein>
    <recommendedName>
        <fullName evidence="2">Protein LST4</fullName>
    </recommendedName>
</protein>
<evidence type="ECO:0000313" key="8">
    <source>
        <dbReference type="Proteomes" id="UP000301737"/>
    </source>
</evidence>
<sequence>MLGSLLKASSYRSRATSNEPNVITSGSSDITAVAAATPGSLVDSNRYNDEDTIVAPPMLDHVPDDLKYKLFASKNVPFSSLSSPSCGAFRILIAEETGRLCRNNYKVVMDFSTAGGQQMDQIRPNELKEYIFGSPIRSADLSQGNKFRTIPNSGLVLITRVFFTDDPCWRNRLTVSLCVPTALLPVIPEAWQHITRWLNQCQAIVLDIWSRSKSIKCKDYQDGILVSNLNVHFRYECDAIVQLLQSKLIPCLRSFMEIPRMFLYPQNYQKFIKAWFKDIFGWIEIKDGPRMNFLPALLGKIICDFKDCMDDSETTRIVVISGNMVVANKLLFILSGLLEPKYKGATKFMSQSESSDNLPQQVLHHPLSKRDSFRKAHFSGGGGGSGVGPNSNFYATTNRGWEIPRNSSRNSMVSVSSSDQLAEVIQPSSLKSGSNSLQYLSSSLSSHNGSSSYGSWFSKITGSHASPSIAPKNIDHWDRISAPIGTPGSIMSQQHIGRNSGMGLTPQPSPSVSEYDEFPWTGTPNSPKTHNDININSIGNNTHFMSRSSFNGAPLGEIKIKRDCQRIDQRDLLDEAFSKICKPGFELNEGEYEVIPSDSRHAAFMQIDMDSQVLRRGKPLELLPRYTNYLTKFNHWFKLQGFPVGNESEARVIYAMRKDLQVNDSSRTLLVSLRSREIKEITIMRNDSNERTNNRYGVVQKTKKIFNNGKCGNISSRLFNCIAFVNASIQRAMALYDDAELLQEQTDQDILDVFESLLYYNKRS</sequence>
<dbReference type="EMBL" id="BIMX01000001">
    <property type="protein sequence ID" value="GCE97055.1"/>
    <property type="molecule type" value="Genomic_DNA"/>
</dbReference>
<dbReference type="GO" id="GO:0005737">
    <property type="term" value="C:cytoplasm"/>
    <property type="evidence" value="ECO:0007669"/>
    <property type="project" value="UniProtKB-ARBA"/>
</dbReference>
<dbReference type="AlphaFoldDB" id="A0A4C2DZ00"/>
<evidence type="ECO:0000256" key="2">
    <source>
        <dbReference type="ARBA" id="ARBA00013394"/>
    </source>
</evidence>
<evidence type="ECO:0000256" key="4">
    <source>
        <dbReference type="ARBA" id="ARBA00022927"/>
    </source>
</evidence>
<keyword evidence="4" id="KW-0653">Protein transport</keyword>
<dbReference type="PROSITE" id="PS51836">
    <property type="entry name" value="DENN_FNIP12"/>
    <property type="match status" value="1"/>
</dbReference>
<evidence type="ECO:0000313" key="7">
    <source>
        <dbReference type="EMBL" id="GCE97055.1"/>
    </source>
</evidence>
<keyword evidence="5" id="KW-0029">Amino-acid transport</keyword>
<dbReference type="InterPro" id="IPR037545">
    <property type="entry name" value="DENN_FNIP1/2"/>
</dbReference>
<dbReference type="OrthoDB" id="4063558at2759"/>
<organism evidence="7 8">
    <name type="scientific">Zygosaccharomyces mellis</name>
    <dbReference type="NCBI Taxonomy" id="42258"/>
    <lineage>
        <taxon>Eukaryota</taxon>
        <taxon>Fungi</taxon>
        <taxon>Dikarya</taxon>
        <taxon>Ascomycota</taxon>
        <taxon>Saccharomycotina</taxon>
        <taxon>Saccharomycetes</taxon>
        <taxon>Saccharomycetales</taxon>
        <taxon>Saccharomycetaceae</taxon>
        <taxon>Zygosaccharomyces</taxon>
    </lineage>
</organism>
<dbReference type="GO" id="GO:0006865">
    <property type="term" value="P:amino acid transport"/>
    <property type="evidence" value="ECO:0007669"/>
    <property type="project" value="UniProtKB-KW"/>
</dbReference>
<dbReference type="Proteomes" id="UP000301737">
    <property type="component" value="Unassembled WGS sequence"/>
</dbReference>
<gene>
    <name evidence="7" type="primary">LST4</name>
    <name evidence="7" type="ORF">ZYGM_002808</name>
</gene>
<accession>A0A4C2DZ00</accession>
<evidence type="ECO:0000256" key="1">
    <source>
        <dbReference type="ARBA" id="ARBA00010162"/>
    </source>
</evidence>
<reference evidence="7 8" key="1">
    <citation type="submission" date="2019-01" db="EMBL/GenBank/DDBJ databases">
        <title>Draft Genome Sequencing of Zygosaccharomyces mellis Ca-7.</title>
        <authorList>
            <person name="Shiwa Y."/>
            <person name="Kanesaki Y."/>
            <person name="Ishige T."/>
            <person name="Mura K."/>
            <person name="Hori T."/>
            <person name="Tamura T."/>
        </authorList>
    </citation>
    <scope>NUCLEOTIDE SEQUENCE [LARGE SCALE GENOMIC DNA]</scope>
    <source>
        <strain evidence="7 8">Ca-7</strain>
    </source>
</reference>
<evidence type="ECO:0000256" key="5">
    <source>
        <dbReference type="ARBA" id="ARBA00022970"/>
    </source>
</evidence>
<proteinExistence type="inferred from homology"/>
<dbReference type="GO" id="GO:0015031">
    <property type="term" value="P:protein transport"/>
    <property type="evidence" value="ECO:0007669"/>
    <property type="project" value="UniProtKB-KW"/>
</dbReference>
<comment type="similarity">
    <text evidence="1">Belongs to the LST4 family.</text>
</comment>
<keyword evidence="3" id="KW-0813">Transport</keyword>
<name>A0A4C2DZ00_9SACH</name>
<keyword evidence="8" id="KW-1185">Reference proteome</keyword>
<evidence type="ECO:0000259" key="6">
    <source>
        <dbReference type="PROSITE" id="PS51836"/>
    </source>
</evidence>
<feature type="domain" description="UDENN FNIP1/2-type" evidence="6">
    <location>
        <begin position="84"/>
        <end position="761"/>
    </location>
</feature>
<comment type="caution">
    <text evidence="7">The sequence shown here is derived from an EMBL/GenBank/DDBJ whole genome shotgun (WGS) entry which is preliminary data.</text>
</comment>
<dbReference type="InterPro" id="IPR041153">
    <property type="entry name" value="LST4_longin"/>
</dbReference>